<dbReference type="Proteomes" id="UP001056120">
    <property type="component" value="Linkage Group LG11"/>
</dbReference>
<name>A0ACB9HQE6_9ASTR</name>
<accession>A0ACB9HQE6</accession>
<proteinExistence type="predicted"/>
<dbReference type="EMBL" id="CM042028">
    <property type="protein sequence ID" value="KAI3797653.1"/>
    <property type="molecule type" value="Genomic_DNA"/>
</dbReference>
<evidence type="ECO:0000313" key="2">
    <source>
        <dbReference type="Proteomes" id="UP001056120"/>
    </source>
</evidence>
<reference evidence="2" key="1">
    <citation type="journal article" date="2022" name="Mol. Ecol. Resour.">
        <title>The genomes of chicory, endive, great burdock and yacon provide insights into Asteraceae palaeo-polyploidization history and plant inulin production.</title>
        <authorList>
            <person name="Fan W."/>
            <person name="Wang S."/>
            <person name="Wang H."/>
            <person name="Wang A."/>
            <person name="Jiang F."/>
            <person name="Liu H."/>
            <person name="Zhao H."/>
            <person name="Xu D."/>
            <person name="Zhang Y."/>
        </authorList>
    </citation>
    <scope>NUCLEOTIDE SEQUENCE [LARGE SCALE GENOMIC DNA]</scope>
    <source>
        <strain evidence="2">cv. Yunnan</strain>
    </source>
</reference>
<sequence>MSTISVAIPVYASDEDYSPATPLPSPVRVTPAPPTQQPQPPLVVYQRRNRKRSAPEPAAVGEPARPLRLEDTYHWRFIPEMIQMWAYRKEFHLHRDRARPRATYVDLTRGDLQATDDVHNNLVDLVLEMKNEMANLTRRVEVAEQRVTDAEETIVAMMTGSSDT</sequence>
<protein>
    <submittedName>
        <fullName evidence="1">Uncharacterized protein</fullName>
    </submittedName>
</protein>
<keyword evidence="2" id="KW-1185">Reference proteome</keyword>
<organism evidence="1 2">
    <name type="scientific">Smallanthus sonchifolius</name>
    <dbReference type="NCBI Taxonomy" id="185202"/>
    <lineage>
        <taxon>Eukaryota</taxon>
        <taxon>Viridiplantae</taxon>
        <taxon>Streptophyta</taxon>
        <taxon>Embryophyta</taxon>
        <taxon>Tracheophyta</taxon>
        <taxon>Spermatophyta</taxon>
        <taxon>Magnoliopsida</taxon>
        <taxon>eudicotyledons</taxon>
        <taxon>Gunneridae</taxon>
        <taxon>Pentapetalae</taxon>
        <taxon>asterids</taxon>
        <taxon>campanulids</taxon>
        <taxon>Asterales</taxon>
        <taxon>Asteraceae</taxon>
        <taxon>Asteroideae</taxon>
        <taxon>Heliantheae alliance</taxon>
        <taxon>Millerieae</taxon>
        <taxon>Smallanthus</taxon>
    </lineage>
</organism>
<evidence type="ECO:0000313" key="1">
    <source>
        <dbReference type="EMBL" id="KAI3797653.1"/>
    </source>
</evidence>
<comment type="caution">
    <text evidence="1">The sequence shown here is derived from an EMBL/GenBank/DDBJ whole genome shotgun (WGS) entry which is preliminary data.</text>
</comment>
<reference evidence="1 2" key="2">
    <citation type="journal article" date="2022" name="Mol. Ecol. Resour.">
        <title>The genomes of chicory, endive, great burdock and yacon provide insights into Asteraceae paleo-polyploidization history and plant inulin production.</title>
        <authorList>
            <person name="Fan W."/>
            <person name="Wang S."/>
            <person name="Wang H."/>
            <person name="Wang A."/>
            <person name="Jiang F."/>
            <person name="Liu H."/>
            <person name="Zhao H."/>
            <person name="Xu D."/>
            <person name="Zhang Y."/>
        </authorList>
    </citation>
    <scope>NUCLEOTIDE SEQUENCE [LARGE SCALE GENOMIC DNA]</scope>
    <source>
        <strain evidence="2">cv. Yunnan</strain>
        <tissue evidence="1">Leaves</tissue>
    </source>
</reference>
<gene>
    <name evidence="1" type="ORF">L1987_32914</name>
</gene>